<dbReference type="InterPro" id="IPR001930">
    <property type="entry name" value="Peptidase_M1"/>
</dbReference>
<evidence type="ECO:0000259" key="15">
    <source>
        <dbReference type="Pfam" id="PF11940"/>
    </source>
</evidence>
<dbReference type="InterPro" id="IPR042097">
    <property type="entry name" value="Aminopeptidase_N-like_N_sf"/>
</dbReference>
<dbReference type="SUPFAM" id="SSF63737">
    <property type="entry name" value="Leukotriene A4 hydrolase N-terminal domain"/>
    <property type="match status" value="1"/>
</dbReference>
<evidence type="ECO:0000313" key="18">
    <source>
        <dbReference type="EMBL" id="AXK80785.1"/>
    </source>
</evidence>
<dbReference type="PANTHER" id="PTHR46322:SF1">
    <property type="entry name" value="PUROMYCIN-SENSITIVE AMINOPEPTIDASE"/>
    <property type="match status" value="1"/>
</dbReference>
<dbReference type="InterPro" id="IPR027268">
    <property type="entry name" value="Peptidase_M4/M1_CTD_sf"/>
</dbReference>
<comment type="function">
    <text evidence="12">Aminopeptidase N is involved in the degradation of intracellular peptides generated by protein breakdown during normal growth as well as in response to nutrient starvation.</text>
</comment>
<dbReference type="SUPFAM" id="SSF55486">
    <property type="entry name" value="Metalloproteases ('zincins'), catalytic domain"/>
    <property type="match status" value="1"/>
</dbReference>
<dbReference type="NCBIfam" id="TIGR02414">
    <property type="entry name" value="pepN_proteo"/>
    <property type="match status" value="1"/>
</dbReference>
<protein>
    <recommendedName>
        <fullName evidence="5 13">Aminopeptidase N</fullName>
        <ecNumber evidence="4 13">3.4.11.2</ecNumber>
    </recommendedName>
</protein>
<dbReference type="FunFam" id="2.60.40.1730:FF:000005">
    <property type="entry name" value="Aminopeptidase N"/>
    <property type="match status" value="1"/>
</dbReference>
<keyword evidence="6 18" id="KW-0031">Aminopeptidase</keyword>
<evidence type="ECO:0000259" key="16">
    <source>
        <dbReference type="Pfam" id="PF17432"/>
    </source>
</evidence>
<evidence type="ECO:0000256" key="9">
    <source>
        <dbReference type="ARBA" id="ARBA00022801"/>
    </source>
</evidence>
<dbReference type="FunFam" id="3.30.2010.30:FF:000002">
    <property type="entry name" value="Putative aminopeptidase N"/>
    <property type="match status" value="1"/>
</dbReference>
<dbReference type="FunFam" id="2.60.40.1840:FF:000001">
    <property type="entry name" value="Aminopeptidase N"/>
    <property type="match status" value="1"/>
</dbReference>
<comment type="similarity">
    <text evidence="3">Belongs to the peptidase M1 family.</text>
</comment>
<evidence type="ECO:0000256" key="2">
    <source>
        <dbReference type="ARBA" id="ARBA00001947"/>
    </source>
</evidence>
<keyword evidence="7" id="KW-0645">Protease</keyword>
<dbReference type="InterPro" id="IPR014782">
    <property type="entry name" value="Peptidase_M1_dom"/>
</dbReference>
<feature type="domain" description="Peptidase M1 alanyl aminopeptidase Ig-like fold" evidence="15">
    <location>
        <begin position="449"/>
        <end position="551"/>
    </location>
</feature>
<dbReference type="GO" id="GO:0008237">
    <property type="term" value="F:metallopeptidase activity"/>
    <property type="evidence" value="ECO:0007669"/>
    <property type="project" value="UniProtKB-UniRule"/>
</dbReference>
<dbReference type="PRINTS" id="PR00756">
    <property type="entry name" value="ALADIPTASE"/>
</dbReference>
<reference evidence="18 19" key="1">
    <citation type="submission" date="2018-07" db="EMBL/GenBank/DDBJ databases">
        <authorList>
            <person name="Quirk P.G."/>
            <person name="Krulwich T.A."/>
        </authorList>
    </citation>
    <scope>NUCLEOTIDE SEQUENCE [LARGE SCALE GENOMIC DNA]</scope>
    <source>
        <strain evidence="18 19">CC-BB4</strain>
    </source>
</reference>
<dbReference type="PANTHER" id="PTHR46322">
    <property type="entry name" value="PUROMYCIN-SENSITIVE AMINOPEPTIDASE"/>
    <property type="match status" value="1"/>
</dbReference>
<dbReference type="Proteomes" id="UP000254889">
    <property type="component" value="Chromosome"/>
</dbReference>
<evidence type="ECO:0000256" key="7">
    <source>
        <dbReference type="ARBA" id="ARBA00022670"/>
    </source>
</evidence>
<evidence type="ECO:0000256" key="6">
    <source>
        <dbReference type="ARBA" id="ARBA00022438"/>
    </source>
</evidence>
<sequence length="881" mass="96972">MRTDIAHTIRLKDYLPPAWLVETVHLDVSLHPSETRVRAKLAFKPNPESASAPLVLDGDGLSLMSLKLDGAPLPAANFVASPNQLTIPQPPNGPFTLEIETLVDPSANTQLSGLYRSSDTYCTQCEAEGFRRITYFPDRPDVMAVYTTRIEADRQEAPVLLANGNLVDSGALDNGRHYAVWHDPHPKPSYLFAMVGGDLACVEDSFRTMSGRDVTLRIYVEHGKQDRCAYAMDSLKRSMRWDEEAFGREYDLDIFMIVAVSDFNMGAMENKGLNVFNDKYVLASAETATDADFAHIEAVIAHEYFHNWTGNRITCRDWFQLCLKEGLTVFRDHEFSSDMRSRPVKRISDVRNLRAAQFIEDSGPLAHPVRPEAYKEINNFYTTTIYEKGAEVVRMVHTLLGPEKFRAGMDLYFQRHDGEAATVEQFIQCFADVTGRDIAQFMLWYSQAGTPRVTVSTHHDAAAGTYALSLKQAVPPTPNQPTKSPMVIPLVTGLIGPDGRDLPLVLADGGVVRRGVLVLHEAEWTFTFTGITERPVLSINRGFSAPIELVTDLSNDDLAFLAAHDSDPFNRWQALQTISMRLLIENVASIRAGKAPRSDDKLMVALAALLENPALEPAFVALALVPPGEGDIAREIGSDIDPDAIFQARTALRREIGTRLGAALSTLYERLTVPGGYTPDATSAGRRALRNVALDLMAAGGDASAITWAARQYDAADNMTDRMAALATLALHGGPEGERALADFYSRFEGDALVIDKWFSLQATIPQADTLDKVRALTKHAAFSFGNPNRVRALIGAFAMSNVTQFNRADGAGYDFLAETLLALDPKNPQVAARMATAFRTWRTLEEGRRGKAEAALKRIKEGGELSRDLADIVERALAPV</sequence>
<dbReference type="CDD" id="cd09600">
    <property type="entry name" value="M1_APN"/>
    <property type="match status" value="1"/>
</dbReference>
<keyword evidence="10" id="KW-0862">Zinc</keyword>
<feature type="domain" description="Aminopeptidase N-like N-terminal" evidence="17">
    <location>
        <begin position="26"/>
        <end position="191"/>
    </location>
</feature>
<evidence type="ECO:0000256" key="1">
    <source>
        <dbReference type="ARBA" id="ARBA00000098"/>
    </source>
</evidence>
<keyword evidence="11" id="KW-0482">Metalloprotease</keyword>
<evidence type="ECO:0000256" key="13">
    <source>
        <dbReference type="NCBIfam" id="TIGR02414"/>
    </source>
</evidence>
<organism evidence="18 19">
    <name type="scientific">Pseudolabrys taiwanensis</name>
    <dbReference type="NCBI Taxonomy" id="331696"/>
    <lineage>
        <taxon>Bacteria</taxon>
        <taxon>Pseudomonadati</taxon>
        <taxon>Pseudomonadota</taxon>
        <taxon>Alphaproteobacteria</taxon>
        <taxon>Hyphomicrobiales</taxon>
        <taxon>Xanthobacteraceae</taxon>
        <taxon>Pseudolabrys</taxon>
    </lineage>
</organism>
<name>A0A345ZV38_9HYPH</name>
<dbReference type="InterPro" id="IPR038438">
    <property type="entry name" value="PepN_Ig-like_sf"/>
</dbReference>
<dbReference type="InterPro" id="IPR024601">
    <property type="entry name" value="Peptidase_M1_pepN_C"/>
</dbReference>
<dbReference type="EMBL" id="CP031417">
    <property type="protein sequence ID" value="AXK80785.1"/>
    <property type="molecule type" value="Genomic_DNA"/>
</dbReference>
<keyword evidence="19" id="KW-1185">Reference proteome</keyword>
<dbReference type="Pfam" id="PF17900">
    <property type="entry name" value="Peptidase_M1_N"/>
    <property type="match status" value="1"/>
</dbReference>
<keyword evidence="9" id="KW-0378">Hydrolase</keyword>
<comment type="cofactor">
    <cofactor evidence="2">
        <name>Zn(2+)</name>
        <dbReference type="ChEBI" id="CHEBI:29105"/>
    </cofactor>
</comment>
<dbReference type="GO" id="GO:0016285">
    <property type="term" value="F:alanyl aminopeptidase activity"/>
    <property type="evidence" value="ECO:0007669"/>
    <property type="project" value="UniProtKB-EC"/>
</dbReference>
<comment type="catalytic activity">
    <reaction evidence="1">
        <text>Release of an N-terminal amino acid, Xaa-|-Yaa- from a peptide, amide or arylamide. Xaa is preferably Ala, but may be most amino acids including Pro (slow action). When a terminal hydrophobic residue is followed by a prolyl residue, the two may be released as an intact Xaa-Pro dipeptide.</text>
        <dbReference type="EC" id="3.4.11.2"/>
    </reaction>
</comment>
<evidence type="ECO:0000256" key="12">
    <source>
        <dbReference type="ARBA" id="ARBA00059739"/>
    </source>
</evidence>
<evidence type="ECO:0000259" key="17">
    <source>
        <dbReference type="Pfam" id="PF17900"/>
    </source>
</evidence>
<evidence type="ECO:0000256" key="10">
    <source>
        <dbReference type="ARBA" id="ARBA00022833"/>
    </source>
</evidence>
<dbReference type="Gene3D" id="1.10.390.10">
    <property type="entry name" value="Neutral Protease Domain 2"/>
    <property type="match status" value="1"/>
</dbReference>
<dbReference type="Gene3D" id="2.60.40.1840">
    <property type="match status" value="1"/>
</dbReference>
<dbReference type="OrthoDB" id="100605at2"/>
<proteinExistence type="inferred from homology"/>
<evidence type="ECO:0000256" key="5">
    <source>
        <dbReference type="ARBA" id="ARBA00015611"/>
    </source>
</evidence>
<feature type="domain" description="Peptidase M1 alanyl aminopeptidase C-terminal" evidence="16">
    <location>
        <begin position="556"/>
        <end position="879"/>
    </location>
</feature>
<feature type="domain" description="Peptidase M1 membrane alanine aminopeptidase" evidence="14">
    <location>
        <begin position="230"/>
        <end position="442"/>
    </location>
</feature>
<accession>A0A345ZV38</accession>
<dbReference type="InterPro" id="IPR045357">
    <property type="entry name" value="Aminopeptidase_N-like_N"/>
</dbReference>
<dbReference type="Gene3D" id="2.60.40.1730">
    <property type="entry name" value="tricorn interacting facor f3 domain"/>
    <property type="match status" value="1"/>
</dbReference>
<evidence type="ECO:0000256" key="3">
    <source>
        <dbReference type="ARBA" id="ARBA00010136"/>
    </source>
</evidence>
<keyword evidence="8" id="KW-0479">Metal-binding</keyword>
<dbReference type="RefSeq" id="WP_115690766.1">
    <property type="nucleotide sequence ID" value="NZ_CP031417.1"/>
</dbReference>
<dbReference type="GO" id="GO:0008270">
    <property type="term" value="F:zinc ion binding"/>
    <property type="evidence" value="ECO:0007669"/>
    <property type="project" value="InterPro"/>
</dbReference>
<dbReference type="InterPro" id="IPR012779">
    <property type="entry name" value="Peptidase_M1_pepN"/>
</dbReference>
<dbReference type="Gene3D" id="1.25.50.10">
    <property type="entry name" value="Peptidase M1, alanyl aminopeptidase, C-terminal domain"/>
    <property type="match status" value="1"/>
</dbReference>
<evidence type="ECO:0000256" key="8">
    <source>
        <dbReference type="ARBA" id="ARBA00022723"/>
    </source>
</evidence>
<dbReference type="InterPro" id="IPR037144">
    <property type="entry name" value="Peptidase_M1_pepN_C_sf"/>
</dbReference>
<dbReference type="Pfam" id="PF17432">
    <property type="entry name" value="DUF3458_C"/>
    <property type="match status" value="1"/>
</dbReference>
<evidence type="ECO:0000256" key="11">
    <source>
        <dbReference type="ARBA" id="ARBA00023049"/>
    </source>
</evidence>
<dbReference type="KEGG" id="ptaw:DW352_09865"/>
<dbReference type="Pfam" id="PF11940">
    <property type="entry name" value="DUF3458"/>
    <property type="match status" value="1"/>
</dbReference>
<dbReference type="AlphaFoldDB" id="A0A345ZV38"/>
<dbReference type="Pfam" id="PF01433">
    <property type="entry name" value="Peptidase_M1"/>
    <property type="match status" value="1"/>
</dbReference>
<dbReference type="Gene3D" id="3.30.2010.30">
    <property type="match status" value="1"/>
</dbReference>
<evidence type="ECO:0000259" key="14">
    <source>
        <dbReference type="Pfam" id="PF01433"/>
    </source>
</evidence>
<dbReference type="GO" id="GO:0006508">
    <property type="term" value="P:proteolysis"/>
    <property type="evidence" value="ECO:0007669"/>
    <property type="project" value="UniProtKB-UniRule"/>
</dbReference>
<evidence type="ECO:0000313" key="19">
    <source>
        <dbReference type="Proteomes" id="UP000254889"/>
    </source>
</evidence>
<evidence type="ECO:0000256" key="4">
    <source>
        <dbReference type="ARBA" id="ARBA00012564"/>
    </source>
</evidence>
<dbReference type="InterPro" id="IPR035414">
    <property type="entry name" value="Peptidase_M1_pepN_Ig-like"/>
</dbReference>
<dbReference type="EC" id="3.4.11.2" evidence="4 13"/>
<gene>
    <name evidence="18" type="ORF">DW352_09865</name>
</gene>